<sequence length="505" mass="54223">MTKKITTMRHLLPLLPLALAACTLEPTYQRPDSPVPQQWPTGAAYQTGAAGASAGQAAQAPQAQAPAASLGWEDFFTDARLRRLIELALANNRDLRIATLSIDQARAQYRIQRAAQFPAINGSAGFASSRISGDLRPPGQDPVINAWTAGVGFNAFELDLFGRVRSLKHEALEQYLAIEEVRRSAQISLVAEVASAYLTLRADQELLKISQDTLKVQEDAAQMIDRSKRAGGMAQLDMHRAQTQLETARVGVEQYTRQVAQDENALALLIGGPLPTDLPAPQPFENNAFVAELPAGLSSTVLEQRPDIMAAEHRLKAANANIGAARAAFFPTISLTASVGAASSTLAGLFSGGMAWVFAPQITLPIFNAGANQARLTVSEVQKDINVAAYEKTIQGAFREVADGLAARGTYDRQAAAQEALAKEITETRRLSEIRFKNGVDDYFGVFDAQRQLYNAQQTLVTIRLARLTSRVGLYKALGGGWTQATVAQPAAPATTVGTLNTGSR</sequence>
<evidence type="ECO:0000313" key="3">
    <source>
        <dbReference type="EMBL" id="TSP14228.1"/>
    </source>
</evidence>
<organism evidence="3 4">
    <name type="scientific">Cupriavidus campinensis</name>
    <dbReference type="NCBI Taxonomy" id="151783"/>
    <lineage>
        <taxon>Bacteria</taxon>
        <taxon>Pseudomonadati</taxon>
        <taxon>Pseudomonadota</taxon>
        <taxon>Betaproteobacteria</taxon>
        <taxon>Burkholderiales</taxon>
        <taxon>Burkholderiaceae</taxon>
        <taxon>Cupriavidus</taxon>
    </lineage>
</organism>
<evidence type="ECO:0000256" key="1">
    <source>
        <dbReference type="ARBA" id="ARBA00007613"/>
    </source>
</evidence>
<reference evidence="3 4" key="1">
    <citation type="submission" date="2019-05" db="EMBL/GenBank/DDBJ databases">
        <title>Whole genome sequence analysis of Cupriavidus campinensis S14E4C strain.</title>
        <authorList>
            <person name="Abbaszade G."/>
            <person name="Szabo A."/>
            <person name="Toumi M."/>
            <person name="Toth E."/>
        </authorList>
    </citation>
    <scope>NUCLEOTIDE SEQUENCE [LARGE SCALE GENOMIC DNA]</scope>
    <source>
        <strain evidence="3 4">S14E4C</strain>
    </source>
</reference>
<proteinExistence type="inferred from homology"/>
<dbReference type="PANTHER" id="PTHR30203">
    <property type="entry name" value="OUTER MEMBRANE CATION EFFLUX PROTEIN"/>
    <property type="match status" value="1"/>
</dbReference>
<keyword evidence="2" id="KW-0732">Signal</keyword>
<protein>
    <submittedName>
        <fullName evidence="3">Efflux transporter outer membrane subunit</fullName>
    </submittedName>
</protein>
<keyword evidence="2" id="KW-0472">Membrane</keyword>
<name>A0ABY3EUG3_9BURK</name>
<dbReference type="RefSeq" id="WP_144195227.1">
    <property type="nucleotide sequence ID" value="NZ_VCIZ01000001.1"/>
</dbReference>
<dbReference type="Proteomes" id="UP000318943">
    <property type="component" value="Unassembled WGS sequence"/>
</dbReference>
<comment type="subcellular location">
    <subcellularLocation>
        <location evidence="2">Cell membrane</location>
        <topology evidence="2">Lipid-anchor</topology>
    </subcellularLocation>
</comment>
<feature type="chain" id="PRO_5044955129" evidence="2">
    <location>
        <begin position="21"/>
        <end position="505"/>
    </location>
</feature>
<evidence type="ECO:0000313" key="4">
    <source>
        <dbReference type="Proteomes" id="UP000318943"/>
    </source>
</evidence>
<dbReference type="Gene3D" id="1.20.1600.10">
    <property type="entry name" value="Outer membrane efflux proteins (OEP)"/>
    <property type="match status" value="1"/>
</dbReference>
<keyword evidence="2" id="KW-0449">Lipoprotein</keyword>
<dbReference type="SUPFAM" id="SSF56954">
    <property type="entry name" value="Outer membrane efflux proteins (OEP)"/>
    <property type="match status" value="1"/>
</dbReference>
<keyword evidence="2" id="KW-0564">Palmitate</keyword>
<accession>A0ABY3EUG3</accession>
<keyword evidence="2" id="KW-0812">Transmembrane</keyword>
<dbReference type="PANTHER" id="PTHR30203:SF32">
    <property type="entry name" value="CATION EFFLUX SYSTEM PROTEIN CUSC"/>
    <property type="match status" value="1"/>
</dbReference>
<dbReference type="NCBIfam" id="TIGR01845">
    <property type="entry name" value="outer_NodT"/>
    <property type="match status" value="1"/>
</dbReference>
<dbReference type="InterPro" id="IPR010131">
    <property type="entry name" value="MdtP/NodT-like"/>
</dbReference>
<keyword evidence="2" id="KW-1134">Transmembrane beta strand</keyword>
<dbReference type="Pfam" id="PF02321">
    <property type="entry name" value="OEP"/>
    <property type="match status" value="2"/>
</dbReference>
<feature type="signal peptide" evidence="2">
    <location>
        <begin position="1"/>
        <end position="20"/>
    </location>
</feature>
<gene>
    <name evidence="3" type="ORF">FGG12_00760</name>
</gene>
<evidence type="ECO:0000256" key="2">
    <source>
        <dbReference type="RuleBase" id="RU362097"/>
    </source>
</evidence>
<comment type="similarity">
    <text evidence="1 2">Belongs to the outer membrane factor (OMF) (TC 1.B.17) family.</text>
</comment>
<dbReference type="PROSITE" id="PS51257">
    <property type="entry name" value="PROKAR_LIPOPROTEIN"/>
    <property type="match status" value="1"/>
</dbReference>
<keyword evidence="4" id="KW-1185">Reference proteome</keyword>
<comment type="caution">
    <text evidence="3">The sequence shown here is derived from an EMBL/GenBank/DDBJ whole genome shotgun (WGS) entry which is preliminary data.</text>
</comment>
<dbReference type="InterPro" id="IPR003423">
    <property type="entry name" value="OMP_efflux"/>
</dbReference>
<dbReference type="EMBL" id="VCIZ01000001">
    <property type="protein sequence ID" value="TSP14228.1"/>
    <property type="molecule type" value="Genomic_DNA"/>
</dbReference>
<dbReference type="Gene3D" id="2.20.200.10">
    <property type="entry name" value="Outer membrane efflux proteins (OEP)"/>
    <property type="match status" value="1"/>
</dbReference>